<sequence>MENEQKKPQAMKKYFLLNLFAILILLLMLFSCKTTQPINEVKETTIVNHDSINLVKFTIRNQAIVDSLKIIIGSIKTEKKECDSVCQIAIDKLLSQLNTSKKSGANSYNVNYNSKDKSLNFNSKIGATENKIYKVYYRITKTVTLYKTKEIPVDKPLPKWQIILMQIGAVTIGYLLLKFITFIKPKV</sequence>
<reference evidence="2 3" key="1">
    <citation type="submission" date="2016-10" db="EMBL/GenBank/DDBJ databases">
        <title>Complete Genome Sequence of Flavobacterium sp. PK15.</title>
        <authorList>
            <person name="Ekwe A."/>
            <person name="Kim S.B."/>
        </authorList>
    </citation>
    <scope>NUCLEOTIDE SEQUENCE [LARGE SCALE GENOMIC DNA]</scope>
    <source>
        <strain evidence="2 3">PK15</strain>
    </source>
</reference>
<organism evidence="2 3">
    <name type="scientific">Flavobacterium commune</name>
    <dbReference type="NCBI Taxonomy" id="1306519"/>
    <lineage>
        <taxon>Bacteria</taxon>
        <taxon>Pseudomonadati</taxon>
        <taxon>Bacteroidota</taxon>
        <taxon>Flavobacteriia</taxon>
        <taxon>Flavobacteriales</taxon>
        <taxon>Flavobacteriaceae</taxon>
        <taxon>Flavobacterium</taxon>
    </lineage>
</organism>
<evidence type="ECO:0000313" key="3">
    <source>
        <dbReference type="Proteomes" id="UP000178198"/>
    </source>
</evidence>
<gene>
    <name evidence="2" type="ORF">BIW12_09125</name>
</gene>
<name>A0A1D9PAI1_9FLAO</name>
<keyword evidence="1" id="KW-0812">Transmembrane</keyword>
<protein>
    <submittedName>
        <fullName evidence="2">Uncharacterized protein</fullName>
    </submittedName>
</protein>
<keyword evidence="1" id="KW-0472">Membrane</keyword>
<keyword evidence="1" id="KW-1133">Transmembrane helix</keyword>
<feature type="transmembrane region" description="Helical" evidence="1">
    <location>
        <begin position="160"/>
        <end position="177"/>
    </location>
</feature>
<accession>A0A1D9PAI1</accession>
<dbReference type="STRING" id="1306519.BIW12_09125"/>
<dbReference type="Proteomes" id="UP000178198">
    <property type="component" value="Chromosome"/>
</dbReference>
<dbReference type="KEGG" id="fcm:BIW12_09125"/>
<evidence type="ECO:0000256" key="1">
    <source>
        <dbReference type="SAM" id="Phobius"/>
    </source>
</evidence>
<keyword evidence="3" id="KW-1185">Reference proteome</keyword>
<dbReference type="AlphaFoldDB" id="A0A1D9PAI1"/>
<dbReference type="EMBL" id="CP017774">
    <property type="protein sequence ID" value="AOZ99588.1"/>
    <property type="molecule type" value="Genomic_DNA"/>
</dbReference>
<proteinExistence type="predicted"/>
<feature type="transmembrane region" description="Helical" evidence="1">
    <location>
        <begin position="14"/>
        <end position="31"/>
    </location>
</feature>
<dbReference type="PROSITE" id="PS51257">
    <property type="entry name" value="PROKAR_LIPOPROTEIN"/>
    <property type="match status" value="1"/>
</dbReference>
<evidence type="ECO:0000313" key="2">
    <source>
        <dbReference type="EMBL" id="AOZ99588.1"/>
    </source>
</evidence>